<feature type="signal peptide" evidence="10">
    <location>
        <begin position="1"/>
        <end position="25"/>
    </location>
</feature>
<dbReference type="InterPro" id="IPR055414">
    <property type="entry name" value="LRR_R13L4/SHOC2-like"/>
</dbReference>
<keyword evidence="7" id="KW-0472">Membrane</keyword>
<dbReference type="InterPro" id="IPR046956">
    <property type="entry name" value="RLP23-like"/>
</dbReference>
<dbReference type="InterPro" id="IPR001611">
    <property type="entry name" value="Leu-rich_rpt"/>
</dbReference>
<evidence type="ECO:0000256" key="3">
    <source>
        <dbReference type="ARBA" id="ARBA00022692"/>
    </source>
</evidence>
<evidence type="ECO:0000256" key="2">
    <source>
        <dbReference type="ARBA" id="ARBA00022614"/>
    </source>
</evidence>
<dbReference type="SUPFAM" id="SSF52058">
    <property type="entry name" value="L domain-like"/>
    <property type="match status" value="1"/>
</dbReference>
<evidence type="ECO:0000256" key="1">
    <source>
        <dbReference type="ARBA" id="ARBA00004479"/>
    </source>
</evidence>
<dbReference type="EMBL" id="JANJYI010000001">
    <property type="protein sequence ID" value="KAK2665243.1"/>
    <property type="molecule type" value="Genomic_DNA"/>
</dbReference>
<gene>
    <name evidence="13" type="ORF">Ddye_003817</name>
</gene>
<comment type="subcellular location">
    <subcellularLocation>
        <location evidence="1">Membrane</location>
        <topology evidence="1">Single-pass type I membrane protein</topology>
    </subcellularLocation>
</comment>
<reference evidence="13" key="1">
    <citation type="journal article" date="2023" name="Plant J.">
        <title>Genome sequences and population genomics provide insights into the demographic history, inbreeding, and mutation load of two 'living fossil' tree species of Dipteronia.</title>
        <authorList>
            <person name="Feng Y."/>
            <person name="Comes H.P."/>
            <person name="Chen J."/>
            <person name="Zhu S."/>
            <person name="Lu R."/>
            <person name="Zhang X."/>
            <person name="Li P."/>
            <person name="Qiu J."/>
            <person name="Olsen K.M."/>
            <person name="Qiu Y."/>
        </authorList>
    </citation>
    <scope>NUCLEOTIDE SEQUENCE</scope>
    <source>
        <strain evidence="13">KIB01</strain>
    </source>
</reference>
<feature type="chain" id="PRO_5042003304" description="Leucine-rich repeat-containing N-terminal plant-type domain-containing protein" evidence="10">
    <location>
        <begin position="26"/>
        <end position="442"/>
    </location>
</feature>
<comment type="caution">
    <text evidence="13">The sequence shown here is derived from an EMBL/GenBank/DDBJ whole genome shotgun (WGS) entry which is preliminary data.</text>
</comment>
<protein>
    <recommendedName>
        <fullName evidence="15">Leucine-rich repeat-containing N-terminal plant-type domain-containing protein</fullName>
    </recommendedName>
</protein>
<dbReference type="InterPro" id="IPR013210">
    <property type="entry name" value="LRR_N_plant-typ"/>
</dbReference>
<evidence type="ECO:0000256" key="5">
    <source>
        <dbReference type="ARBA" id="ARBA00022737"/>
    </source>
</evidence>
<keyword evidence="2" id="KW-0433">Leucine-rich repeat</keyword>
<evidence type="ECO:0008006" key="15">
    <source>
        <dbReference type="Google" id="ProtNLM"/>
    </source>
</evidence>
<evidence type="ECO:0000256" key="10">
    <source>
        <dbReference type="SAM" id="SignalP"/>
    </source>
</evidence>
<keyword evidence="14" id="KW-1185">Reference proteome</keyword>
<dbReference type="InterPro" id="IPR032675">
    <property type="entry name" value="LRR_dom_sf"/>
</dbReference>
<dbReference type="Gene3D" id="3.80.10.10">
    <property type="entry name" value="Ribonuclease Inhibitor"/>
    <property type="match status" value="3"/>
</dbReference>
<keyword evidence="4 10" id="KW-0732">Signal</keyword>
<keyword evidence="5" id="KW-0677">Repeat</keyword>
<feature type="domain" description="Disease resistance R13L4/SHOC-2-like LRR" evidence="12">
    <location>
        <begin position="110"/>
        <end position="267"/>
    </location>
</feature>
<keyword evidence="9" id="KW-0325">Glycoprotein</keyword>
<keyword evidence="6" id="KW-1133">Transmembrane helix</keyword>
<organism evidence="13 14">
    <name type="scientific">Dipteronia dyeriana</name>
    <dbReference type="NCBI Taxonomy" id="168575"/>
    <lineage>
        <taxon>Eukaryota</taxon>
        <taxon>Viridiplantae</taxon>
        <taxon>Streptophyta</taxon>
        <taxon>Embryophyta</taxon>
        <taxon>Tracheophyta</taxon>
        <taxon>Spermatophyta</taxon>
        <taxon>Magnoliopsida</taxon>
        <taxon>eudicotyledons</taxon>
        <taxon>Gunneridae</taxon>
        <taxon>Pentapetalae</taxon>
        <taxon>rosids</taxon>
        <taxon>malvids</taxon>
        <taxon>Sapindales</taxon>
        <taxon>Sapindaceae</taxon>
        <taxon>Hippocastanoideae</taxon>
        <taxon>Acereae</taxon>
        <taxon>Dipteronia</taxon>
    </lineage>
</organism>
<proteinExistence type="predicted"/>
<dbReference type="PANTHER" id="PTHR48063">
    <property type="entry name" value="LRR RECEPTOR-LIKE KINASE"/>
    <property type="match status" value="1"/>
</dbReference>
<evidence type="ECO:0000313" key="13">
    <source>
        <dbReference type="EMBL" id="KAK2665243.1"/>
    </source>
</evidence>
<evidence type="ECO:0000256" key="8">
    <source>
        <dbReference type="ARBA" id="ARBA00023170"/>
    </source>
</evidence>
<dbReference type="AlphaFoldDB" id="A0AAD9XUD0"/>
<dbReference type="PANTHER" id="PTHR48063:SF101">
    <property type="entry name" value="LRR RECEPTOR-LIKE SERINE_THREONINE-PROTEIN KINASE FLS2"/>
    <property type="match status" value="1"/>
</dbReference>
<keyword evidence="8" id="KW-0675">Receptor</keyword>
<dbReference type="GO" id="GO:0016020">
    <property type="term" value="C:membrane"/>
    <property type="evidence" value="ECO:0007669"/>
    <property type="project" value="UniProtKB-SubCell"/>
</dbReference>
<evidence type="ECO:0000259" key="11">
    <source>
        <dbReference type="Pfam" id="PF08263"/>
    </source>
</evidence>
<dbReference type="Proteomes" id="UP001280121">
    <property type="component" value="Unassembled WGS sequence"/>
</dbReference>
<sequence>MSGMSLPLIFIIFILISLCTKTALGFPSGTGADNIQCMEREKQALLTFKKGLIDEYNHLSSWGINEDCCQWRGVRCSNRTGHVLGLNLQVTNTIDPYQPDYMPLRGNISSSLLELQYLNYLDLSLNDFEFKQLPDYIGSLKNLRHLNLSYDGFSGKVPYQLGNLSKLQSLDLNSNYQMYADKLEWLSHLSSLRQLRLTLIKVEHAFDWLQVVSELRSLTDLQLGSCGLPSVISAPISLVNSSKTLIQLDLSFNSLPNSSIFPWLSNLGSSLVDLDLFGNRLQGPIPDYAFSNMTSLLHLDLGYNPIVGPLKSFGNLCSLKTLSLNTNNLIGQLPQLFSYLSGCSKHTLETLVLNDSFLSGSLPDFTLFSSLRELQLQNNNLNGSFPKSFGHLSNLTILDLDDNNLSGSIPDLSVFVSLKELRIRDNLLNGTLPKKSRKAFKA</sequence>
<evidence type="ECO:0000256" key="9">
    <source>
        <dbReference type="ARBA" id="ARBA00023180"/>
    </source>
</evidence>
<accession>A0AAD9XUD0</accession>
<name>A0AAD9XUD0_9ROSI</name>
<dbReference type="Pfam" id="PF08263">
    <property type="entry name" value="LRRNT_2"/>
    <property type="match status" value="1"/>
</dbReference>
<dbReference type="Pfam" id="PF23598">
    <property type="entry name" value="LRR_14"/>
    <property type="match status" value="1"/>
</dbReference>
<evidence type="ECO:0000313" key="14">
    <source>
        <dbReference type="Proteomes" id="UP001280121"/>
    </source>
</evidence>
<dbReference type="Pfam" id="PF13855">
    <property type="entry name" value="LRR_8"/>
    <property type="match status" value="2"/>
</dbReference>
<keyword evidence="3" id="KW-0812">Transmembrane</keyword>
<dbReference type="PROSITE" id="PS51450">
    <property type="entry name" value="LRR"/>
    <property type="match status" value="1"/>
</dbReference>
<feature type="domain" description="Leucine-rich repeat-containing N-terminal plant-type" evidence="11">
    <location>
        <begin position="40"/>
        <end position="77"/>
    </location>
</feature>
<evidence type="ECO:0000256" key="4">
    <source>
        <dbReference type="ARBA" id="ARBA00022729"/>
    </source>
</evidence>
<evidence type="ECO:0000259" key="12">
    <source>
        <dbReference type="Pfam" id="PF23598"/>
    </source>
</evidence>
<evidence type="ECO:0000256" key="7">
    <source>
        <dbReference type="ARBA" id="ARBA00023136"/>
    </source>
</evidence>
<evidence type="ECO:0000256" key="6">
    <source>
        <dbReference type="ARBA" id="ARBA00022989"/>
    </source>
</evidence>